<keyword evidence="1" id="KW-0175">Coiled coil</keyword>
<comment type="caution">
    <text evidence="2">The sequence shown here is derived from an EMBL/GenBank/DDBJ whole genome shotgun (WGS) entry which is preliminary data.</text>
</comment>
<feature type="coiled-coil region" evidence="1">
    <location>
        <begin position="131"/>
        <end position="165"/>
    </location>
</feature>
<gene>
    <name evidence="2" type="ORF">M0811_05460</name>
</gene>
<sequence>MCNFQKVKKNRENSVLQHLMTIESAKECFEFVGNLVNGKIVEEDFLEFVREECFKSIMKEQTIEGRNWKNENLNSNQKNRKRKENELTTFNFSNSQETNFSQHTDISTPQNQRALSFIYYCGIFEQNPGTLETEKKEFKKKEEENEELNKKNIKLEEKLTNSLKENSVLRITIEEILNEYNKISLKNFQLDSNLQMLKKRNIYLENEKKRF</sequence>
<dbReference type="Proteomes" id="UP001149090">
    <property type="component" value="Unassembled WGS sequence"/>
</dbReference>
<accession>A0A9Q0LSA0</accession>
<protein>
    <submittedName>
        <fullName evidence="2">Uncharacterized protein</fullName>
    </submittedName>
</protein>
<evidence type="ECO:0000313" key="2">
    <source>
        <dbReference type="EMBL" id="KAJ5077770.1"/>
    </source>
</evidence>
<evidence type="ECO:0000313" key="3">
    <source>
        <dbReference type="Proteomes" id="UP001149090"/>
    </source>
</evidence>
<reference evidence="2" key="1">
    <citation type="submission" date="2022-10" db="EMBL/GenBank/DDBJ databases">
        <title>Novel sulphate-reducing endosymbionts in the free-living metamonad Anaeramoeba.</title>
        <authorList>
            <person name="Jerlstrom-Hultqvist J."/>
            <person name="Cepicka I."/>
            <person name="Gallot-Lavallee L."/>
            <person name="Salas-Leiva D."/>
            <person name="Curtis B.A."/>
            <person name="Zahonova K."/>
            <person name="Pipaliya S."/>
            <person name="Dacks J."/>
            <person name="Roger A.J."/>
        </authorList>
    </citation>
    <scope>NUCLEOTIDE SEQUENCE</scope>
    <source>
        <strain evidence="2">BMAN</strain>
    </source>
</reference>
<name>A0A9Q0LSA0_ANAIG</name>
<dbReference type="AlphaFoldDB" id="A0A9Q0LSA0"/>
<organism evidence="2 3">
    <name type="scientific">Anaeramoeba ignava</name>
    <name type="common">Anaerobic marine amoeba</name>
    <dbReference type="NCBI Taxonomy" id="1746090"/>
    <lineage>
        <taxon>Eukaryota</taxon>
        <taxon>Metamonada</taxon>
        <taxon>Anaeramoebidae</taxon>
        <taxon>Anaeramoeba</taxon>
    </lineage>
</organism>
<keyword evidence="3" id="KW-1185">Reference proteome</keyword>
<dbReference type="EMBL" id="JAPDFW010000056">
    <property type="protein sequence ID" value="KAJ5077770.1"/>
    <property type="molecule type" value="Genomic_DNA"/>
</dbReference>
<proteinExistence type="predicted"/>
<evidence type="ECO:0000256" key="1">
    <source>
        <dbReference type="SAM" id="Coils"/>
    </source>
</evidence>